<reference evidence="4" key="1">
    <citation type="submission" date="2010-07" db="EMBL/GenBank/DDBJ databases">
        <title>Complete sequence of Clostridium saccharolyticum WM1.</title>
        <authorList>
            <consortium name="US DOE Joint Genome Institute"/>
            <person name="Lucas S."/>
            <person name="Copeland A."/>
            <person name="Lapidus A."/>
            <person name="Cheng J.-F."/>
            <person name="Bruce D."/>
            <person name="Goodwin L."/>
            <person name="Pitluck S."/>
            <person name="Chertkov O."/>
            <person name="Detter J.C."/>
            <person name="Han C."/>
            <person name="Tapia R."/>
            <person name="Land M."/>
            <person name="Hauser L."/>
            <person name="Chang Y.-J."/>
            <person name="Jeffries C."/>
            <person name="Kyrpides N."/>
            <person name="Ivanova N."/>
            <person name="Mikhailova N."/>
            <person name="Mouttaki H."/>
            <person name="Lin L."/>
            <person name="Zhou J."/>
            <person name="Hemme C.L."/>
            <person name="Woyke T."/>
        </authorList>
    </citation>
    <scope>NUCLEOTIDE SEQUENCE [LARGE SCALE GENOMIC DNA]</scope>
    <source>
        <strain evidence="4">WM1</strain>
    </source>
</reference>
<gene>
    <name evidence="4" type="ordered locus">Closa_0190</name>
</gene>
<feature type="repeat" description="Cell wall-binding" evidence="2">
    <location>
        <begin position="71"/>
        <end position="90"/>
    </location>
</feature>
<dbReference type="STRING" id="610130.Closa_0190"/>
<feature type="repeat" description="Cell wall-binding" evidence="2">
    <location>
        <begin position="51"/>
        <end position="70"/>
    </location>
</feature>
<evidence type="ECO:0000256" key="2">
    <source>
        <dbReference type="PROSITE-ProRule" id="PRU00591"/>
    </source>
</evidence>
<evidence type="ECO:0000256" key="3">
    <source>
        <dbReference type="SAM" id="SignalP"/>
    </source>
</evidence>
<organism evidence="4 5">
    <name type="scientific">Lacrimispora saccharolytica (strain ATCC 35040 / DSM 2544 / NRCC 2533 / WM1)</name>
    <name type="common">Clostridium saccharolyticum</name>
    <dbReference type="NCBI Taxonomy" id="610130"/>
    <lineage>
        <taxon>Bacteria</taxon>
        <taxon>Bacillati</taxon>
        <taxon>Bacillota</taxon>
        <taxon>Clostridia</taxon>
        <taxon>Lachnospirales</taxon>
        <taxon>Lachnospiraceae</taxon>
        <taxon>Lacrimispora</taxon>
    </lineage>
</organism>
<dbReference type="HOGENOM" id="CLU_727052_0_0_9"/>
<dbReference type="InterPro" id="IPR018337">
    <property type="entry name" value="Cell_wall/Cho-bd_repeat"/>
</dbReference>
<dbReference type="Gene3D" id="2.10.270.10">
    <property type="entry name" value="Cholin Binding"/>
    <property type="match status" value="1"/>
</dbReference>
<dbReference type="KEGG" id="csh:Closa_0190"/>
<evidence type="ECO:0000313" key="5">
    <source>
        <dbReference type="Proteomes" id="UP000001662"/>
    </source>
</evidence>
<dbReference type="EMBL" id="CP002109">
    <property type="protein sequence ID" value="ADL02833.1"/>
    <property type="molecule type" value="Genomic_DNA"/>
</dbReference>
<evidence type="ECO:0000256" key="1">
    <source>
        <dbReference type="ARBA" id="ARBA00022737"/>
    </source>
</evidence>
<dbReference type="eggNOG" id="COG5263">
    <property type="taxonomic scope" value="Bacteria"/>
</dbReference>
<evidence type="ECO:0000313" key="4">
    <source>
        <dbReference type="EMBL" id="ADL02833.1"/>
    </source>
</evidence>
<dbReference type="Pfam" id="PF01473">
    <property type="entry name" value="Choline_bind_1"/>
    <property type="match status" value="1"/>
</dbReference>
<dbReference type="PaxDb" id="610130-Closa_0190"/>
<dbReference type="AlphaFoldDB" id="D9R1U2"/>
<accession>D9R1U2</accession>
<keyword evidence="1" id="KW-0677">Repeat</keyword>
<feature type="chain" id="PRO_5003127227" evidence="3">
    <location>
        <begin position="27"/>
        <end position="380"/>
    </location>
</feature>
<dbReference type="PROSITE" id="PS51170">
    <property type="entry name" value="CW"/>
    <property type="match status" value="2"/>
</dbReference>
<dbReference type="SUPFAM" id="SSF69360">
    <property type="entry name" value="Cell wall binding repeat"/>
    <property type="match status" value="1"/>
</dbReference>
<dbReference type="Proteomes" id="UP000001662">
    <property type="component" value="Chromosome"/>
</dbReference>
<keyword evidence="3" id="KW-0732">Signal</keyword>
<feature type="signal peptide" evidence="3">
    <location>
        <begin position="1"/>
        <end position="26"/>
    </location>
</feature>
<dbReference type="Pfam" id="PF19085">
    <property type="entry name" value="Choline_bind_2"/>
    <property type="match status" value="1"/>
</dbReference>
<keyword evidence="5" id="KW-1185">Reference proteome</keyword>
<protein>
    <submittedName>
        <fullName evidence="4">Cell wall binding repeat-containing protein</fullName>
    </submittedName>
</protein>
<dbReference type="RefSeq" id="WP_013270933.1">
    <property type="nucleotide sequence ID" value="NC_014376.1"/>
</dbReference>
<sequence>MKLSKSILFSAGMLVLVVLISRPTYAGTWKVANTNGRYQVWYQEEDGTYPINTWKNIDSKWYHFDNNGYVSTGWLQDNGDWYYCYSSGKMAANGWINGKYYVGEDGKMYRNATTPDGKQVGEDGTLVNDSPIGGKWYLGIDADLTGIYETGEVSKPDNMNREYDNSWWYLYYAGNNANSTGYVYAQGWIWIDEDKNGIKDGILNRYYFDGGWLATNTIIDGKKVNGDGMWIVDNEVQTISQRRDVEGNTKWRGLTPGIYWDAKHNSRIEISKDWGLHYFENNKNTPYMEAEILYGEADESFPEMIYTVQVLKDPIKENNNKGKLNSNQNYLSIFIDAGEDYSGRGYSSPGDITIICGYTYGIFNQTDDKGRDRHFYFESK</sequence>
<name>D9R1U2_LACSW</name>
<proteinExistence type="predicted"/>